<dbReference type="AlphaFoldDB" id="A0A1F6FLD8"/>
<dbReference type="Gene3D" id="1.10.10.580">
    <property type="entry name" value="Structural maintenance of chromosome 1. Chain E"/>
    <property type="match status" value="1"/>
</dbReference>
<organism evidence="2 3">
    <name type="scientific">Candidatus Kuenenbacteria bacterium RIFCSPHIGHO2_02_FULL_39_13</name>
    <dbReference type="NCBI Taxonomy" id="1798561"/>
    <lineage>
        <taxon>Bacteria</taxon>
        <taxon>Candidatus Kueneniibacteriota</taxon>
    </lineage>
</organism>
<gene>
    <name evidence="2" type="ORF">A3B87_03065</name>
</gene>
<sequence length="237" mass="27155">MEIKIENFEGPLDLLLQLIEQEELDITQVSLSAVAEQFISYLETIEKKEPASSAGRPEILADFLLIAAKLLYIKSRALLPELEMELEEDSIDLARQLKMYKKFVEASKLVAEKFLNDDFAYSRPLVGYQKLVKFEPAKTLSALKLKKVFEQIIKGLDGIVSLPKKSLERIISIKEKIKKIQSLLKQRDSFNFSELMSDINDKTEIIVSFLGLLELAKQKEIILEQIIFFGEIEVRKS</sequence>
<dbReference type="STRING" id="1798561.A3B87_03065"/>
<name>A0A1F6FLD8_9BACT</name>
<dbReference type="Pfam" id="PF02616">
    <property type="entry name" value="SMC_ScpA"/>
    <property type="match status" value="1"/>
</dbReference>
<comment type="caution">
    <text evidence="2">The sequence shown here is derived from an EMBL/GenBank/DDBJ whole genome shotgun (WGS) entry which is preliminary data.</text>
</comment>
<dbReference type="PANTHER" id="PTHR33969">
    <property type="entry name" value="SEGREGATION AND CONDENSATION PROTEIN A"/>
    <property type="match status" value="1"/>
</dbReference>
<accession>A0A1F6FLD8</accession>
<evidence type="ECO:0000256" key="1">
    <source>
        <dbReference type="ARBA" id="ARBA00044777"/>
    </source>
</evidence>
<dbReference type="EMBL" id="MFMW01000030">
    <property type="protein sequence ID" value="OGG86653.1"/>
    <property type="molecule type" value="Genomic_DNA"/>
</dbReference>
<evidence type="ECO:0000313" key="3">
    <source>
        <dbReference type="Proteomes" id="UP000179136"/>
    </source>
</evidence>
<reference evidence="2 3" key="1">
    <citation type="journal article" date="2016" name="Nat. Commun.">
        <title>Thousands of microbial genomes shed light on interconnected biogeochemical processes in an aquifer system.</title>
        <authorList>
            <person name="Anantharaman K."/>
            <person name="Brown C.T."/>
            <person name="Hug L.A."/>
            <person name="Sharon I."/>
            <person name="Castelle C.J."/>
            <person name="Probst A.J."/>
            <person name="Thomas B.C."/>
            <person name="Singh A."/>
            <person name="Wilkins M.J."/>
            <person name="Karaoz U."/>
            <person name="Brodie E.L."/>
            <person name="Williams K.H."/>
            <person name="Hubbard S.S."/>
            <person name="Banfield J.F."/>
        </authorList>
    </citation>
    <scope>NUCLEOTIDE SEQUENCE [LARGE SCALE GENOMIC DNA]</scope>
</reference>
<evidence type="ECO:0000313" key="2">
    <source>
        <dbReference type="EMBL" id="OGG86653.1"/>
    </source>
</evidence>
<dbReference type="InterPro" id="IPR003768">
    <property type="entry name" value="ScpA"/>
</dbReference>
<dbReference type="InterPro" id="IPR023093">
    <property type="entry name" value="ScpA-like_C"/>
</dbReference>
<dbReference type="PANTHER" id="PTHR33969:SF2">
    <property type="entry name" value="SEGREGATION AND CONDENSATION PROTEIN A"/>
    <property type="match status" value="1"/>
</dbReference>
<proteinExistence type="predicted"/>
<protein>
    <recommendedName>
        <fullName evidence="1">Segregation and condensation protein A</fullName>
    </recommendedName>
</protein>
<dbReference type="Gene3D" id="6.10.250.2410">
    <property type="match status" value="1"/>
</dbReference>
<dbReference type="Proteomes" id="UP000179136">
    <property type="component" value="Unassembled WGS sequence"/>
</dbReference>